<gene>
    <name evidence="1" type="ORF">RHSIM_Rhsim11G0028400</name>
</gene>
<keyword evidence="2" id="KW-1185">Reference proteome</keyword>
<protein>
    <submittedName>
        <fullName evidence="1">Uncharacterized protein</fullName>
    </submittedName>
</protein>
<proteinExistence type="predicted"/>
<evidence type="ECO:0000313" key="2">
    <source>
        <dbReference type="Proteomes" id="UP000626092"/>
    </source>
</evidence>
<dbReference type="EMBL" id="WJXA01000011">
    <property type="protein sequence ID" value="KAF7126358.1"/>
    <property type="molecule type" value="Genomic_DNA"/>
</dbReference>
<reference evidence="1" key="1">
    <citation type="submission" date="2019-11" db="EMBL/GenBank/DDBJ databases">
        <authorList>
            <person name="Liu Y."/>
            <person name="Hou J."/>
            <person name="Li T.-Q."/>
            <person name="Guan C.-H."/>
            <person name="Wu X."/>
            <person name="Wu H.-Z."/>
            <person name="Ling F."/>
            <person name="Zhang R."/>
            <person name="Shi X.-G."/>
            <person name="Ren J.-P."/>
            <person name="Chen E.-F."/>
            <person name="Sun J.-M."/>
        </authorList>
    </citation>
    <scope>NUCLEOTIDE SEQUENCE</scope>
    <source>
        <strain evidence="1">Adult_tree_wgs_1</strain>
        <tissue evidence="1">Leaves</tissue>
    </source>
</reference>
<sequence>MFITIPNAGNTSLRKPTISAEVVEKLIEPNADISMTDMLTAEATVVQEEILHGNKEIQSNAELECQYTFMSSKDKEAVQSVPFEETDTVHVENMGLLSPTFDMIPQILRTAQETDGQLITDSNQDTKDELKSFFRMLELPLVEIATNHTIAFSNSVSQLIANKVLPLSEHIRLEEFWSTLSENLTTVAICQKQTKEKRDTMDQFANVSKNLDAMGNNIQHLKAKLHQIDMEQAELVTRLGKLKEEKRSLLA</sequence>
<name>A0A834G923_RHOSS</name>
<dbReference type="OrthoDB" id="1824913at2759"/>
<organism evidence="1 2">
    <name type="scientific">Rhododendron simsii</name>
    <name type="common">Sims's rhododendron</name>
    <dbReference type="NCBI Taxonomy" id="118357"/>
    <lineage>
        <taxon>Eukaryota</taxon>
        <taxon>Viridiplantae</taxon>
        <taxon>Streptophyta</taxon>
        <taxon>Embryophyta</taxon>
        <taxon>Tracheophyta</taxon>
        <taxon>Spermatophyta</taxon>
        <taxon>Magnoliopsida</taxon>
        <taxon>eudicotyledons</taxon>
        <taxon>Gunneridae</taxon>
        <taxon>Pentapetalae</taxon>
        <taxon>asterids</taxon>
        <taxon>Ericales</taxon>
        <taxon>Ericaceae</taxon>
        <taxon>Ericoideae</taxon>
        <taxon>Rhodoreae</taxon>
        <taxon>Rhododendron</taxon>
    </lineage>
</organism>
<dbReference type="Proteomes" id="UP000626092">
    <property type="component" value="Unassembled WGS sequence"/>
</dbReference>
<accession>A0A834G923</accession>
<comment type="caution">
    <text evidence="1">The sequence shown here is derived from an EMBL/GenBank/DDBJ whole genome shotgun (WGS) entry which is preliminary data.</text>
</comment>
<dbReference type="AlphaFoldDB" id="A0A834G923"/>
<evidence type="ECO:0000313" key="1">
    <source>
        <dbReference type="EMBL" id="KAF7126358.1"/>
    </source>
</evidence>